<sequence>MATSKTRHSPFFNPGETATAESLAILHLRRDQLVPVILSDPTNNADGYAEGAVTNTRFGSFPHSTLVNLPWGSQVLASKVDTGSRGRKGNKRKRDETDSDANTPTGGREAGEDVKTAIAAGSGFIHLLPPTPESWTVSLPHRTQVVYTPDYSYVLQRLRVRPGQTIIEAGAGSGSFTHASARAVFNGYPSASEPAQKKRKYGRVCSFEYHEPRANTLRGEMTAHGLDDVVTVTHRDVYADGFNLGEDKSESPKANAVFLDLPAPWLALKHLSRRRVPPKTAQAVTHPETESPAPENTTSSSTPTTTSQDTSPFISPLNPKTPTYLCTFSPCIEQVTATTAALRRLGWTEIEMVEVQHKRVEVRRERIGLHEEGLRGVNSSAANVAEAVGRLREVEGRFKEWNEGPKDGSQAQALKVGRGPDGKSVGGSKAERLAKIKEEFESRKIYKEGRLVHRTENEIKTHTSYLTFAILPREWTEEDEEQCRKKWVADAKVVPTNGKENGKKGKTQVKGQSSKQDGEESK</sequence>
<comment type="caution">
    <text evidence="1">The sequence shown here is derived from an EMBL/GenBank/DDBJ whole genome shotgun (WGS) entry which is preliminary data.</text>
</comment>
<evidence type="ECO:0000313" key="1">
    <source>
        <dbReference type="EMBL" id="KAK8203584.1"/>
    </source>
</evidence>
<keyword evidence="2" id="KW-1185">Reference proteome</keyword>
<dbReference type="Proteomes" id="UP001320706">
    <property type="component" value="Unassembled WGS sequence"/>
</dbReference>
<accession>A0ACC3SBB5</accession>
<reference evidence="1" key="1">
    <citation type="submission" date="2024-02" db="EMBL/GenBank/DDBJ databases">
        <title>Metagenome Assembled Genome of Zalaria obscura JY119.</title>
        <authorList>
            <person name="Vighnesh L."/>
            <person name="Jagadeeshwari U."/>
            <person name="Venkata Ramana C."/>
            <person name="Sasikala C."/>
        </authorList>
    </citation>
    <scope>NUCLEOTIDE SEQUENCE</scope>
    <source>
        <strain evidence="1">JY119</strain>
    </source>
</reference>
<organism evidence="1 2">
    <name type="scientific">Zalaria obscura</name>
    <dbReference type="NCBI Taxonomy" id="2024903"/>
    <lineage>
        <taxon>Eukaryota</taxon>
        <taxon>Fungi</taxon>
        <taxon>Dikarya</taxon>
        <taxon>Ascomycota</taxon>
        <taxon>Pezizomycotina</taxon>
        <taxon>Dothideomycetes</taxon>
        <taxon>Dothideomycetidae</taxon>
        <taxon>Dothideales</taxon>
        <taxon>Zalariaceae</taxon>
        <taxon>Zalaria</taxon>
    </lineage>
</organism>
<evidence type="ECO:0000313" key="2">
    <source>
        <dbReference type="Proteomes" id="UP001320706"/>
    </source>
</evidence>
<name>A0ACC3SBB5_9PEZI</name>
<dbReference type="EMBL" id="JAMKPW020000029">
    <property type="protein sequence ID" value="KAK8203584.1"/>
    <property type="molecule type" value="Genomic_DNA"/>
</dbReference>
<keyword evidence="1" id="KW-0808">Transferase</keyword>
<dbReference type="EC" id="2.1.1.2" evidence="1"/>
<protein>
    <submittedName>
        <fullName evidence="1">tRNA (Adenine-N(1)-)-methyltransferase catalytic subunit trm61</fullName>
        <ecNumber evidence="1">2.1.1.2</ecNumber>
    </submittedName>
</protein>
<proteinExistence type="predicted"/>
<gene>
    <name evidence="1" type="primary">TRM61</name>
    <name evidence="1" type="ORF">M8818_005234</name>
</gene>
<keyword evidence="1" id="KW-0489">Methyltransferase</keyword>